<keyword evidence="6" id="KW-0175">Coiled coil</keyword>
<dbReference type="VEuPathDB" id="FungiDB:T551_00271"/>
<dbReference type="InterPro" id="IPR013083">
    <property type="entry name" value="Znf_RING/FYVE/PHD"/>
</dbReference>
<reference evidence="9" key="1">
    <citation type="journal article" date="2016" name="Nat. Commun.">
        <title>Genome analysis of three Pneumocystis species reveals adaptation mechanisms to life exclusively in mammalian hosts.</title>
        <authorList>
            <person name="Ma L."/>
            <person name="Chen Z."/>
            <person name="Huang D.W."/>
            <person name="Kutty G."/>
            <person name="Ishihara M."/>
            <person name="Wang H."/>
            <person name="Abouelleil A."/>
            <person name="Bishop L."/>
            <person name="Davey E."/>
            <person name="Deng R."/>
            <person name="Deng X."/>
            <person name="Fan L."/>
            <person name="Fantoni G."/>
            <person name="Fitzgerald M."/>
            <person name="Gogineni E."/>
            <person name="Goldberg J.M."/>
            <person name="Handley G."/>
            <person name="Hu X."/>
            <person name="Huber C."/>
            <person name="Jiao X."/>
            <person name="Jones K."/>
            <person name="Levin J.Z."/>
            <person name="Liu Y."/>
            <person name="Macdonald P."/>
            <person name="Melnikov A."/>
            <person name="Raley C."/>
            <person name="Sassi M."/>
            <person name="Sherman B.T."/>
            <person name="Song X."/>
            <person name="Sykes S."/>
            <person name="Tran B."/>
            <person name="Walsh L."/>
            <person name="Xia Y."/>
            <person name="Yang J."/>
            <person name="Young S."/>
            <person name="Zeng Q."/>
            <person name="Zheng X."/>
            <person name="Stephens R."/>
            <person name="Nusbaum C."/>
            <person name="Birren B.W."/>
            <person name="Azadi P."/>
            <person name="Lempicki R.A."/>
            <person name="Cuomo C.A."/>
            <person name="Kovacs J.A."/>
        </authorList>
    </citation>
    <scope>NUCLEOTIDE SEQUENCE [LARGE SCALE GENOMIC DNA]</scope>
    <source>
        <strain evidence="9">RU7</strain>
    </source>
</reference>
<evidence type="ECO:0000313" key="8">
    <source>
        <dbReference type="EMBL" id="KTW32786.1"/>
    </source>
</evidence>
<dbReference type="Proteomes" id="UP000053447">
    <property type="component" value="Unassembled WGS sequence"/>
</dbReference>
<evidence type="ECO:0000256" key="5">
    <source>
        <dbReference type="ARBA" id="ARBA00023242"/>
    </source>
</evidence>
<protein>
    <recommendedName>
        <fullName evidence="7">Zinc finger PHD-type domain-containing protein</fullName>
    </recommendedName>
</protein>
<keyword evidence="5" id="KW-0539">Nucleus</keyword>
<evidence type="ECO:0000256" key="1">
    <source>
        <dbReference type="ARBA" id="ARBA00004123"/>
    </source>
</evidence>
<dbReference type="InterPro" id="IPR019787">
    <property type="entry name" value="Znf_PHD-finger"/>
</dbReference>
<dbReference type="EMBL" id="LFWA01000001">
    <property type="protein sequence ID" value="KTW32786.1"/>
    <property type="molecule type" value="Genomic_DNA"/>
</dbReference>
<dbReference type="PANTHER" id="PTHR46174:SF1">
    <property type="entry name" value="CXXC-TYPE ZINC FINGER PROTEIN 1"/>
    <property type="match status" value="1"/>
</dbReference>
<dbReference type="Gene3D" id="3.30.40.10">
    <property type="entry name" value="Zinc/RING finger domain, C3HC4 (zinc finger)"/>
    <property type="match status" value="1"/>
</dbReference>
<dbReference type="InterPro" id="IPR011011">
    <property type="entry name" value="Znf_FYVE_PHD"/>
</dbReference>
<dbReference type="AlphaFoldDB" id="A0A0W4ZWP4"/>
<dbReference type="CDD" id="cd16039">
    <property type="entry name" value="PHD_SPP1"/>
    <property type="match status" value="1"/>
</dbReference>
<comment type="subcellular location">
    <subcellularLocation>
        <location evidence="1">Nucleus</location>
    </subcellularLocation>
</comment>
<dbReference type="STRING" id="1408657.A0A0W4ZWP4"/>
<evidence type="ECO:0000256" key="4">
    <source>
        <dbReference type="ARBA" id="ARBA00022833"/>
    </source>
</evidence>
<name>A0A0W4ZWP4_PNEJ7</name>
<dbReference type="SUPFAM" id="SSF57903">
    <property type="entry name" value="FYVE/PHD zinc finger"/>
    <property type="match status" value="1"/>
</dbReference>
<feature type="coiled-coil region" evidence="6">
    <location>
        <begin position="385"/>
        <end position="422"/>
    </location>
</feature>
<dbReference type="GO" id="GO:0045893">
    <property type="term" value="P:positive regulation of DNA-templated transcription"/>
    <property type="evidence" value="ECO:0007669"/>
    <property type="project" value="TreeGrafter"/>
</dbReference>
<keyword evidence="4" id="KW-0862">Zinc</keyword>
<evidence type="ECO:0000259" key="7">
    <source>
        <dbReference type="SMART" id="SM00249"/>
    </source>
</evidence>
<accession>A0A0W4ZWP4</accession>
<dbReference type="GeneID" id="28938793"/>
<dbReference type="eggNOG" id="KOG1632">
    <property type="taxonomic scope" value="Eukaryota"/>
</dbReference>
<sequence>MNMISEEMKLNRNDAKMDFFDVSNEGKLSKSEEDDAMIIDHERNVLEGYHLMDTVNMFDNRKYDEIQVECLDANDLKIPLAYKKDFKKEKLKKRKINGLNMEGNHIGQLGIDHKLDVFQNNTIKKPQTNSFNNFRNENIELYCICQKPDTGCWMIACDGCDNWYHGECVKIAKADEELLDKYFCSYSCTKKGKGYTIWKRKCRLSWCRKPASVSVSPPSKYCSKEHGVEYFKERLCYSILEKSEVAALARSVDSVEAFKCLGDSFPFEDESVMDSEILSLLKLINMQREEIYERLKQIEMRTIYINYAKDRAKKINEEIRADGSKKEICALDYRLSWDDDDWNAWVVSDDGKKIFNDGRLEGYDLMCIIEKRKCFKHNNWVAIKIEEMELEEIICRETLKKLRRQEKKIYKRQRRLKALDRENKCISIAHALE</sequence>
<evidence type="ECO:0000313" key="9">
    <source>
        <dbReference type="Proteomes" id="UP000053447"/>
    </source>
</evidence>
<dbReference type="SMART" id="SM00249">
    <property type="entry name" value="PHD"/>
    <property type="match status" value="1"/>
</dbReference>
<keyword evidence="9" id="KW-1185">Reference proteome</keyword>
<comment type="caution">
    <text evidence="8">The sequence shown here is derived from an EMBL/GenBank/DDBJ whole genome shotgun (WGS) entry which is preliminary data.</text>
</comment>
<evidence type="ECO:0000256" key="6">
    <source>
        <dbReference type="SAM" id="Coils"/>
    </source>
</evidence>
<dbReference type="Pfam" id="PF00628">
    <property type="entry name" value="PHD"/>
    <property type="match status" value="1"/>
</dbReference>
<keyword evidence="2" id="KW-0479">Metal-binding</keyword>
<proteinExistence type="predicted"/>
<dbReference type="GO" id="GO:0008270">
    <property type="term" value="F:zinc ion binding"/>
    <property type="evidence" value="ECO:0007669"/>
    <property type="project" value="UniProtKB-KW"/>
</dbReference>
<evidence type="ECO:0000256" key="2">
    <source>
        <dbReference type="ARBA" id="ARBA00022723"/>
    </source>
</evidence>
<dbReference type="InterPro" id="IPR037869">
    <property type="entry name" value="Spp1/CFP1"/>
</dbReference>
<evidence type="ECO:0000256" key="3">
    <source>
        <dbReference type="ARBA" id="ARBA00022771"/>
    </source>
</evidence>
<dbReference type="RefSeq" id="XP_018231478.1">
    <property type="nucleotide sequence ID" value="XM_018372538.1"/>
</dbReference>
<dbReference type="PANTHER" id="PTHR46174">
    <property type="entry name" value="CXXC-TYPE ZINC FINGER PROTEIN 1"/>
    <property type="match status" value="1"/>
</dbReference>
<keyword evidence="3" id="KW-0863">Zinc-finger</keyword>
<organism evidence="8 9">
    <name type="scientific">Pneumocystis jirovecii (strain RU7)</name>
    <name type="common">Human pneumocystis pneumonia agent</name>
    <dbReference type="NCBI Taxonomy" id="1408657"/>
    <lineage>
        <taxon>Eukaryota</taxon>
        <taxon>Fungi</taxon>
        <taxon>Dikarya</taxon>
        <taxon>Ascomycota</taxon>
        <taxon>Taphrinomycotina</taxon>
        <taxon>Pneumocystomycetes</taxon>
        <taxon>Pneumocystaceae</taxon>
        <taxon>Pneumocystis</taxon>
    </lineage>
</organism>
<dbReference type="GO" id="GO:0048188">
    <property type="term" value="C:Set1C/COMPASS complex"/>
    <property type="evidence" value="ECO:0007669"/>
    <property type="project" value="InterPro"/>
</dbReference>
<dbReference type="OrthoDB" id="436852at2759"/>
<dbReference type="InterPro" id="IPR001965">
    <property type="entry name" value="Znf_PHD"/>
</dbReference>
<gene>
    <name evidence="8" type="ORF">T551_00271</name>
</gene>
<feature type="domain" description="Zinc finger PHD-type" evidence="7">
    <location>
        <begin position="142"/>
        <end position="189"/>
    </location>
</feature>